<reference evidence="3" key="2">
    <citation type="submission" date="2015-03" db="EMBL/GenBank/DDBJ databases">
        <title>Genome sequence of Paenibacillus beijingensis strain DSM 24997T.</title>
        <authorList>
            <person name="Kwak Y."/>
            <person name="Shin J.-H."/>
        </authorList>
    </citation>
    <scope>NUCLEOTIDE SEQUENCE [LARGE SCALE GENOMIC DNA]</scope>
    <source>
        <strain evidence="3">DSM 24997</strain>
    </source>
</reference>
<dbReference type="EMBL" id="CP011058">
    <property type="protein sequence ID" value="AJY76419.1"/>
    <property type="molecule type" value="Genomic_DNA"/>
</dbReference>
<accession>A0A0D5NM65</accession>
<dbReference type="AlphaFoldDB" id="A0A0D5NM65"/>
<keyword evidence="3" id="KW-1185">Reference proteome</keyword>
<dbReference type="HOGENOM" id="CLU_1228900_0_0_9"/>
<feature type="compositionally biased region" description="Polar residues" evidence="1">
    <location>
        <begin position="32"/>
        <end position="69"/>
    </location>
</feature>
<sequence>MYSNQPGNFQQGLGQFSQGQQQQYQPAGYVQSRYQGQLSQPTFNRSPQSNLPITSGLTNQFQNQPSQYTPAGGGFVQAQTQPNPVNSRFRTNQGPVISQLGYQAGAQNQNQFTQTQFQQQPIQSQFGTAMNTNAFSGQSYQPVISRVGYQAGQETRNPVIQATTYNQQQPQFGGYQAGSQMGSQMMQSQATSQFHPVHQITNTRQDAGPVISKLGYTNASGQNTF</sequence>
<name>A0A0D5NM65_9BACL</name>
<dbReference type="KEGG" id="pbj:VN24_19910"/>
<reference evidence="2 3" key="1">
    <citation type="journal article" date="2015" name="J. Biotechnol.">
        <title>Complete genome sequence of Paenibacillus beijingensis 7188(T) (=DSM 24997(T)), a novel rhizobacterium from jujube garden soil.</title>
        <authorList>
            <person name="Kwak Y."/>
            <person name="Shin J.H."/>
        </authorList>
    </citation>
    <scope>NUCLEOTIDE SEQUENCE [LARGE SCALE GENOMIC DNA]</scope>
    <source>
        <strain evidence="2 3">DSM 24997</strain>
    </source>
</reference>
<evidence type="ECO:0000313" key="2">
    <source>
        <dbReference type="EMBL" id="AJY76419.1"/>
    </source>
</evidence>
<dbReference type="Proteomes" id="UP000032633">
    <property type="component" value="Chromosome"/>
</dbReference>
<evidence type="ECO:0000256" key="1">
    <source>
        <dbReference type="SAM" id="MobiDB-lite"/>
    </source>
</evidence>
<dbReference type="PATRIC" id="fig|1126833.4.peg.4383"/>
<dbReference type="RefSeq" id="WP_045671846.1">
    <property type="nucleotide sequence ID" value="NZ_CP011058.1"/>
</dbReference>
<dbReference type="OrthoDB" id="2627180at2"/>
<proteinExistence type="predicted"/>
<gene>
    <name evidence="2" type="ORF">VN24_19910</name>
</gene>
<evidence type="ECO:0000313" key="3">
    <source>
        <dbReference type="Proteomes" id="UP000032633"/>
    </source>
</evidence>
<feature type="compositionally biased region" description="Low complexity" evidence="1">
    <location>
        <begin position="7"/>
        <end position="31"/>
    </location>
</feature>
<organism evidence="2 3">
    <name type="scientific">Paenibacillus beijingensis</name>
    <dbReference type="NCBI Taxonomy" id="1126833"/>
    <lineage>
        <taxon>Bacteria</taxon>
        <taxon>Bacillati</taxon>
        <taxon>Bacillota</taxon>
        <taxon>Bacilli</taxon>
        <taxon>Bacillales</taxon>
        <taxon>Paenibacillaceae</taxon>
        <taxon>Paenibacillus</taxon>
    </lineage>
</organism>
<protein>
    <submittedName>
        <fullName evidence="2">Uncharacterized protein</fullName>
    </submittedName>
</protein>
<feature type="region of interest" description="Disordered" evidence="1">
    <location>
        <begin position="1"/>
        <end position="76"/>
    </location>
</feature>
<dbReference type="STRING" id="1126833.VN24_19910"/>